<feature type="domain" description="Fibronectin type-III" evidence="4">
    <location>
        <begin position="639"/>
        <end position="727"/>
    </location>
</feature>
<dbReference type="Pfam" id="PF23759">
    <property type="entry name" value="GBD_T9SS_assoc"/>
    <property type="match status" value="1"/>
</dbReference>
<feature type="chain" id="PRO_5005839006" evidence="2">
    <location>
        <begin position="20"/>
        <end position="2203"/>
    </location>
</feature>
<dbReference type="Pfam" id="PF07675">
    <property type="entry name" value="Cleaved_Adhesin"/>
    <property type="match status" value="1"/>
</dbReference>
<proteinExistence type="predicted"/>
<keyword evidence="2" id="KW-0732">Signal</keyword>
<dbReference type="InterPro" id="IPR013783">
    <property type="entry name" value="Ig-like_fold"/>
</dbReference>
<keyword evidence="1" id="KW-0677">Repeat</keyword>
<dbReference type="PANTHER" id="PTHR46708">
    <property type="entry name" value="TENASCIN"/>
    <property type="match status" value="1"/>
</dbReference>
<dbReference type="NCBIfam" id="NF038128">
    <property type="entry name" value="choice_anch_J"/>
    <property type="match status" value="1"/>
</dbReference>
<dbReference type="NCBIfam" id="TIGR04131">
    <property type="entry name" value="Bac_Flav_CTERM"/>
    <property type="match status" value="1"/>
</dbReference>
<dbReference type="EMBL" id="LIYD01000005">
    <property type="protein sequence ID" value="KOS06760.1"/>
    <property type="molecule type" value="Genomic_DNA"/>
</dbReference>
<sequence length="2203" mass="234063">MKKITLLLFMALISFCGYAQYPEGFEGTWTAAGTGLGSYAAGPANWAIVNETGPINTWIQGNGSSQQPAYEGTKSAYLNSENVTNGTFATDWLITPATLVPTNGQLRFWSHLFVNGDSGNTYKILVSTTTGTFADQTNIANFTQEAANWTELQINPSQQEWTEKIVSLNAWAGQTIYIAFVMGTDAGDRWAIDNVNVVSQCLDPTNLTASAFGLTTATLSWTNPSGTNADSFDLQVMPVATPANGVPTHTSTGVNFPITDLVENTDYKYYVRANCGDGNYSNWVGPFNFSTVALGDSCSAPIEIETLPYSDTDNTSNYADTNYEGSPGATGCGVNWGYLDGNNVIYAYEAAVTGVISIEASNLNGNYAGMFVYDSCADIGVECIAGDYNNFEMTPLTVPSLSVTAGTTYYIMISTSGWPATVGYTLTVQQVFCAPPVGLPTTSIGMTSANLSWTNPSGATSWEVVVQEAIEGIPSGAGETVTTNTNWTADGLEPSTAYEYYVRADCGDGNFSAWAGPYPFNTMICEVADQCTYTLVLTDSWGDGWNGNTMTLSQNGITLATVGSTFTTGVGPISIPVQVCNDTPIQLYWNSGGSFANEVGVSIQNGFGQTFYTKPAGTGVQNSVLYTGTVDCDNILCLAPTELEVTNTTTTSAEIGWAGPATGNWNYYITEAGGDAPEDGDGINTTSNPTLVEELDIATNYVFYVQLVCEDGLSEWAGPFAFSTQVCEEEDKCDYTFILYSDWWGGWYGSRMTISQNGTNVAVIGATFTSGQTQTITVPLCTETPFEVTWTTGGTAPTQVGLTIINGFDQTLLEMLPGEETVGTEIFSSMADCDTPACLAPEDLVAGDYTTTTATISWAGPAEGNWEYFVVEAGSPAPGPDAEPTGTTTTNPVTVDGLDAATNYEFYVRLICEEGSSTVSDMLPIHTAVCEAEDQCNYVFVLDDLYGGGWYDGIMTVYQAGVPIAVLGPQLPADYTTTTVEVEVPMCPGEEFELVWNFEGWSTVYQGVTILTPYAEDIYVKPPGTGTPGTTLFTAIGDCTPPPCPKPQQLAISDIELEQATFSFNEMGEATQWEVVVLPFGSPAPEPTDAIDPANTFTGTGTEIETILDNLTSGTTYSIYVRAICGGEDGNSNWSGPVTFTTAIINDDCDGAIEVPVNTGATCLDFVTGTISGATSSGIASDCTWEAPDFDVWYTFEATGESHGITLSNQIGSYYSFAIYQGGCEGLEEVYCNYSASAVADGLTPGETYYVQVYATYINSNPTSFNLCITTPEPPIYVSETDYTVPELVTDVFLGSDCAYVDNVTWVTGTAVGKNGIGYWESNESSFYFTEPTGEIYDYGIVLVSGDAETDVPGPNDTTFGGGWENPTEEAALEAILNTYPEFSGGNAANTHGSTSVKFNFSPVVDIPEGTTLFKFLFASEEYGNSSFECTFSDVFAFILTDLETNQHWNLAVLPNGQLILVTNIHPDGGVCGAANEQYFGTYNGLLSPINLNGQTKKMDAIIPEGLTLVAGHDYSMQMIVANEGDDAYSSAVFLLGGSFDLGNINLGPDMIVDENTAACSQEEVTINTNLDDEMYNFEWSHNGEVIPGETGPSLVVTETGVYSVNATAEGLECVRQGSILVEFYPDVEDVTGDPTNLNECDGDGFAEFDLTANTDAIIAGTTTTQYDYDIEYYLTQADAEAGTATPLPTTFTNTVQFLQTLYVRIENVQTGCFAVKQFNLVVEDNTPEFTITPDFSLCEGTSGTITVVPGNFDVADVTISWTKDGAAFAGTGTTITVTQAGTYEVTINNEGCIGTDTVTVVVTPTPEAQELDDVTVCDAYVLPELTAGNQYFTETNGGGVELFAGETVADSSTIYILASSTTTPVCTSESSFVVTIVASPVIVEAEVAAIAACDSYTLPELTVGEYYTEADGAGSVIPAGTVIDATQTVYVFASSGDIPCTDSASFTVTVTTTPVVAEPADVAVCDIYTLPALPAGNAYYTGPGATGQALAAGAQLIDSQTVYVYAVAAGNADCSSESSFEVVIIPTPEIVITSGCNDDNYYELGVAFPDDVYNADMVTFSWTNAAGAVVGTGANLILSSVNGQPALGEGQYTVTVTPLGETACPIEADIDIVSIMCELPKGISPNGDGKNDSFDLTALDVVKLRIFNRYGTEVFGYNGNYTDEFAGIASNGEKLPTGTYFYMVQRSNGENITGWVYVNWEE</sequence>
<protein>
    <submittedName>
        <fullName evidence="5">Uncharacterized protein</fullName>
    </submittedName>
</protein>
<evidence type="ECO:0000259" key="4">
    <source>
        <dbReference type="PROSITE" id="PS50853"/>
    </source>
</evidence>
<dbReference type="OrthoDB" id="608579at2"/>
<evidence type="ECO:0000259" key="3">
    <source>
        <dbReference type="PROSITE" id="PS50835"/>
    </source>
</evidence>
<feature type="domain" description="Fibronectin type-III" evidence="4">
    <location>
        <begin position="1046"/>
        <end position="1145"/>
    </location>
</feature>
<dbReference type="Proteomes" id="UP000037755">
    <property type="component" value="Unassembled WGS sequence"/>
</dbReference>
<dbReference type="Gene3D" id="2.60.120.200">
    <property type="match status" value="1"/>
</dbReference>
<dbReference type="STRING" id="1202724.AM493_12555"/>
<feature type="signal peptide" evidence="2">
    <location>
        <begin position="1"/>
        <end position="19"/>
    </location>
</feature>
<feature type="domain" description="Ig-like" evidence="3">
    <location>
        <begin position="1728"/>
        <end position="1802"/>
    </location>
</feature>
<dbReference type="PANTHER" id="PTHR46708:SF2">
    <property type="entry name" value="FIBRONECTIN TYPE-III DOMAIN-CONTAINING PROTEIN"/>
    <property type="match status" value="1"/>
</dbReference>
<dbReference type="Pfam" id="PF00041">
    <property type="entry name" value="fn3"/>
    <property type="match status" value="3"/>
</dbReference>
<dbReference type="InterPro" id="IPR011628">
    <property type="entry name" value="Cleaved_adhesin"/>
</dbReference>
<dbReference type="Pfam" id="PF13585">
    <property type="entry name" value="CHU_C"/>
    <property type="match status" value="1"/>
</dbReference>
<dbReference type="RefSeq" id="WP_054408382.1">
    <property type="nucleotide sequence ID" value="NZ_FOYA01000025.1"/>
</dbReference>
<name>A0A0M9VIJ9_9FLAO</name>
<dbReference type="InterPro" id="IPR049804">
    <property type="entry name" value="Choice_anch_L"/>
</dbReference>
<keyword evidence="6" id="KW-1185">Reference proteome</keyword>
<dbReference type="PATRIC" id="fig|1202724.3.peg.2599"/>
<dbReference type="InterPro" id="IPR056600">
    <property type="entry name" value="GBD_T9SS_assoc"/>
</dbReference>
<dbReference type="SUPFAM" id="SSF49265">
    <property type="entry name" value="Fibronectin type III"/>
    <property type="match status" value="3"/>
</dbReference>
<comment type="caution">
    <text evidence="5">The sequence shown here is derived from an EMBL/GenBank/DDBJ whole genome shotgun (WGS) entry which is preliminary data.</text>
</comment>
<dbReference type="PROSITE" id="PS50853">
    <property type="entry name" value="FN3"/>
    <property type="match status" value="5"/>
</dbReference>
<dbReference type="Gene3D" id="2.60.40.10">
    <property type="entry name" value="Immunoglobulins"/>
    <property type="match status" value="5"/>
</dbReference>
<dbReference type="InterPro" id="IPR026341">
    <property type="entry name" value="T9SS_type_B"/>
</dbReference>
<organism evidence="5 6">
    <name type="scientific">Flavobacterium akiainvivens</name>
    <dbReference type="NCBI Taxonomy" id="1202724"/>
    <lineage>
        <taxon>Bacteria</taxon>
        <taxon>Pseudomonadati</taxon>
        <taxon>Bacteroidota</taxon>
        <taxon>Flavobacteriia</taxon>
        <taxon>Flavobacteriales</taxon>
        <taxon>Flavobacteriaceae</taxon>
        <taxon>Flavobacterium</taxon>
    </lineage>
</organism>
<feature type="domain" description="Fibronectin type-III" evidence="4">
    <location>
        <begin position="203"/>
        <end position="294"/>
    </location>
</feature>
<dbReference type="PROSITE" id="PS50835">
    <property type="entry name" value="IG_LIKE"/>
    <property type="match status" value="1"/>
</dbReference>
<feature type="domain" description="Fibronectin type-III" evidence="4">
    <location>
        <begin position="435"/>
        <end position="525"/>
    </location>
</feature>
<dbReference type="SMART" id="SM00060">
    <property type="entry name" value="FN3"/>
    <property type="match status" value="6"/>
</dbReference>
<evidence type="ECO:0000256" key="1">
    <source>
        <dbReference type="ARBA" id="ARBA00022737"/>
    </source>
</evidence>
<feature type="domain" description="Fibronectin type-III" evidence="4">
    <location>
        <begin position="840"/>
        <end position="930"/>
    </location>
</feature>
<dbReference type="InterPro" id="IPR003961">
    <property type="entry name" value="FN3_dom"/>
</dbReference>
<gene>
    <name evidence="5" type="ORF">AM493_12555</name>
</gene>
<dbReference type="NCBIfam" id="NF038133">
    <property type="entry name" value="choice_anch_L"/>
    <property type="match status" value="1"/>
</dbReference>
<evidence type="ECO:0000313" key="6">
    <source>
        <dbReference type="Proteomes" id="UP000037755"/>
    </source>
</evidence>
<dbReference type="CDD" id="cd00063">
    <property type="entry name" value="FN3"/>
    <property type="match status" value="5"/>
</dbReference>
<dbReference type="InterPro" id="IPR007110">
    <property type="entry name" value="Ig-like_dom"/>
</dbReference>
<dbReference type="InterPro" id="IPR050991">
    <property type="entry name" value="ECM_Regulatory_Proteins"/>
</dbReference>
<evidence type="ECO:0000313" key="5">
    <source>
        <dbReference type="EMBL" id="KOS06760.1"/>
    </source>
</evidence>
<accession>A0A0M9VIJ9</accession>
<evidence type="ECO:0000256" key="2">
    <source>
        <dbReference type="SAM" id="SignalP"/>
    </source>
</evidence>
<reference evidence="5 6" key="1">
    <citation type="submission" date="2015-08" db="EMBL/GenBank/DDBJ databases">
        <title>Whole genome sequence of Flavobacterium akiainvivens IK-1T, from decaying Wikstroemia oahuensis, an endemic Hawaiian shrub.</title>
        <authorList>
            <person name="Wan X."/>
            <person name="Hou S."/>
            <person name="Saito J."/>
            <person name="Donachie S."/>
        </authorList>
    </citation>
    <scope>NUCLEOTIDE SEQUENCE [LARGE SCALE GENOMIC DNA]</scope>
    <source>
        <strain evidence="5 6">IK-1</strain>
    </source>
</reference>
<dbReference type="InterPro" id="IPR036116">
    <property type="entry name" value="FN3_sf"/>
</dbReference>